<evidence type="ECO:0000256" key="1">
    <source>
        <dbReference type="ARBA" id="ARBA00007447"/>
    </source>
</evidence>
<protein>
    <submittedName>
        <fullName evidence="6">(pine wood nematode) hypothetical protein</fullName>
    </submittedName>
    <submittedName>
        <fullName evidence="9">Peptidase A1 domain-containing protein</fullName>
    </submittedName>
</protein>
<dbReference type="GO" id="GO:0004190">
    <property type="term" value="F:aspartic-type endopeptidase activity"/>
    <property type="evidence" value="ECO:0007669"/>
    <property type="project" value="InterPro"/>
</dbReference>
<feature type="compositionally biased region" description="Gly residues" evidence="3">
    <location>
        <begin position="387"/>
        <end position="401"/>
    </location>
</feature>
<comment type="similarity">
    <text evidence="1">Belongs to the peptidase A1 family.</text>
</comment>
<dbReference type="SMR" id="A0A1I7S6A3"/>
<dbReference type="InterPro" id="IPR033121">
    <property type="entry name" value="PEPTIDASE_A1"/>
</dbReference>
<dbReference type="SUPFAM" id="SSF50630">
    <property type="entry name" value="Acid proteases"/>
    <property type="match status" value="1"/>
</dbReference>
<reference evidence="9" key="1">
    <citation type="submission" date="2016-11" db="UniProtKB">
        <authorList>
            <consortium name="WormBaseParasite"/>
        </authorList>
    </citation>
    <scope>IDENTIFICATION</scope>
</reference>
<feature type="region of interest" description="Disordered" evidence="3">
    <location>
        <begin position="367"/>
        <end position="503"/>
    </location>
</feature>
<dbReference type="Pfam" id="PF00026">
    <property type="entry name" value="Asp"/>
    <property type="match status" value="1"/>
</dbReference>
<dbReference type="Proteomes" id="UP000659654">
    <property type="component" value="Unassembled WGS sequence"/>
</dbReference>
<dbReference type="EMBL" id="CAJFDI010000006">
    <property type="protein sequence ID" value="CAD5233318.1"/>
    <property type="molecule type" value="Genomic_DNA"/>
</dbReference>
<gene>
    <name evidence="6" type="ORF">BXYJ_LOCUS13409</name>
</gene>
<feature type="chain" id="PRO_5035359833" evidence="4">
    <location>
        <begin position="18"/>
        <end position="509"/>
    </location>
</feature>
<dbReference type="PROSITE" id="PS51767">
    <property type="entry name" value="PEPTIDASE_A1"/>
    <property type="match status" value="1"/>
</dbReference>
<organism evidence="7 9">
    <name type="scientific">Bursaphelenchus xylophilus</name>
    <name type="common">Pinewood nematode worm</name>
    <name type="synonym">Aphelenchoides xylophilus</name>
    <dbReference type="NCBI Taxonomy" id="6326"/>
    <lineage>
        <taxon>Eukaryota</taxon>
        <taxon>Metazoa</taxon>
        <taxon>Ecdysozoa</taxon>
        <taxon>Nematoda</taxon>
        <taxon>Chromadorea</taxon>
        <taxon>Rhabditida</taxon>
        <taxon>Tylenchina</taxon>
        <taxon>Tylenchomorpha</taxon>
        <taxon>Aphelenchoidea</taxon>
        <taxon>Aphelenchoididae</taxon>
        <taxon>Bursaphelenchus</taxon>
    </lineage>
</organism>
<evidence type="ECO:0000256" key="3">
    <source>
        <dbReference type="SAM" id="MobiDB-lite"/>
    </source>
</evidence>
<dbReference type="InterPro" id="IPR001461">
    <property type="entry name" value="Aspartic_peptidase_A1"/>
</dbReference>
<evidence type="ECO:0000313" key="9">
    <source>
        <dbReference type="WBParaSite" id="BXY_0854000.1"/>
    </source>
</evidence>
<feature type="signal peptide" evidence="4">
    <location>
        <begin position="1"/>
        <end position="17"/>
    </location>
</feature>
<dbReference type="OrthoDB" id="5853681at2759"/>
<dbReference type="Gene3D" id="2.40.70.10">
    <property type="entry name" value="Acid Proteases"/>
    <property type="match status" value="2"/>
</dbReference>
<dbReference type="InterPro" id="IPR021109">
    <property type="entry name" value="Peptidase_aspartic_dom_sf"/>
</dbReference>
<dbReference type="PANTHER" id="PTHR47966">
    <property type="entry name" value="BETA-SITE APP-CLEAVING ENZYME, ISOFORM A-RELATED"/>
    <property type="match status" value="1"/>
</dbReference>
<evidence type="ECO:0000256" key="4">
    <source>
        <dbReference type="SAM" id="SignalP"/>
    </source>
</evidence>
<name>A0A1I7S6A3_BURXY</name>
<feature type="active site" evidence="2">
    <location>
        <position position="70"/>
    </location>
</feature>
<sequence length="509" mass="55365">MSKVWFILLLQVSLVVAKQIVVDLEETAAPSDPMVQHDAYGQGLTNNQNVAFTGTISIGTPRQNFRVRFDTGAVYTWVPVRGCKEGNRKCAGNQYSPTRSSTSRNVSATFQVKIQNGTARGSFFEDVVELGPADGKNNFRFPTPVPFGGADQLTNGVEAVVGLPSFSTFDRKSNHETSLLFNALKVFEKPIFTFYMGSCQDDKCKKNGKITFGGYDEENCGPEDQILWLPLSDNSLQWTVKFASINVGPRSIGQNIPVVSDTGSPTLSFPPTLYNQLIRWLKVKPQKDGKIVVPCGTYLNISFADSAEYPPIPLPSANLMKKTGNGNDCEVLINQKPGKVIFGAPFIRSYCQVYDMKDRRLGIIPPAERFDDQGQDNRGQDGHDHGNGGNDGHNHGGNGGHGQHDHGNGGYDNGNGGHNHGQEGHNHGNGGHNQDNGGYDNGNGGHNHGQGGHNHENGGHDHGNGGYPPYSNPSDPYGQNPYSNPSDPYGQQHQHGGPSYNYRGYINYF</sequence>
<proteinExistence type="inferred from homology"/>
<dbReference type="Proteomes" id="UP000095284">
    <property type="component" value="Unplaced"/>
</dbReference>
<keyword evidence="8" id="KW-1185">Reference proteome</keyword>
<dbReference type="GO" id="GO:0006508">
    <property type="term" value="P:proteolysis"/>
    <property type="evidence" value="ECO:0007669"/>
    <property type="project" value="InterPro"/>
</dbReference>
<dbReference type="WBParaSite" id="BXY_0854000.1">
    <property type="protein sequence ID" value="BXY_0854000.1"/>
    <property type="gene ID" value="BXY_0854000"/>
</dbReference>
<feature type="compositionally biased region" description="Polar residues" evidence="3">
    <location>
        <begin position="480"/>
        <end position="494"/>
    </location>
</feature>
<dbReference type="eggNOG" id="KOG1339">
    <property type="taxonomic scope" value="Eukaryota"/>
</dbReference>
<dbReference type="EMBL" id="CAJFCV020000006">
    <property type="protein sequence ID" value="CAG9128204.1"/>
    <property type="molecule type" value="Genomic_DNA"/>
</dbReference>
<dbReference type="PANTHER" id="PTHR47966:SF51">
    <property type="entry name" value="BETA-SITE APP-CLEAVING ENZYME, ISOFORM A-RELATED"/>
    <property type="match status" value="1"/>
</dbReference>
<evidence type="ECO:0000313" key="6">
    <source>
        <dbReference type="EMBL" id="CAD5233318.1"/>
    </source>
</evidence>
<dbReference type="InterPro" id="IPR034164">
    <property type="entry name" value="Pepsin-like_dom"/>
</dbReference>
<accession>A0A1I7S6A3</accession>
<evidence type="ECO:0000256" key="2">
    <source>
        <dbReference type="PIRSR" id="PIRSR601461-1"/>
    </source>
</evidence>
<dbReference type="PRINTS" id="PR00792">
    <property type="entry name" value="PEPSIN"/>
</dbReference>
<dbReference type="CDD" id="cd05471">
    <property type="entry name" value="pepsin_like"/>
    <property type="match status" value="1"/>
</dbReference>
<evidence type="ECO:0000259" key="5">
    <source>
        <dbReference type="PROSITE" id="PS51767"/>
    </source>
</evidence>
<evidence type="ECO:0000313" key="7">
    <source>
        <dbReference type="Proteomes" id="UP000095284"/>
    </source>
</evidence>
<evidence type="ECO:0000313" key="8">
    <source>
        <dbReference type="Proteomes" id="UP000659654"/>
    </source>
</evidence>
<dbReference type="Proteomes" id="UP000582659">
    <property type="component" value="Unassembled WGS sequence"/>
</dbReference>
<reference evidence="6" key="2">
    <citation type="submission" date="2020-09" db="EMBL/GenBank/DDBJ databases">
        <authorList>
            <person name="Kikuchi T."/>
        </authorList>
    </citation>
    <scope>NUCLEOTIDE SEQUENCE</scope>
    <source>
        <strain evidence="6">Ka4C1</strain>
    </source>
</reference>
<feature type="compositionally biased region" description="Gly residues" evidence="3">
    <location>
        <begin position="408"/>
        <end position="419"/>
    </location>
</feature>
<feature type="compositionally biased region" description="Gly residues" evidence="3">
    <location>
        <begin position="439"/>
        <end position="452"/>
    </location>
</feature>
<dbReference type="AlphaFoldDB" id="A0A1I7S6A3"/>
<feature type="active site" evidence="2">
    <location>
        <position position="261"/>
    </location>
</feature>
<feature type="compositionally biased region" description="Basic and acidic residues" evidence="3">
    <location>
        <begin position="453"/>
        <end position="463"/>
    </location>
</feature>
<feature type="domain" description="Peptidase A1" evidence="5">
    <location>
        <begin position="52"/>
        <end position="364"/>
    </location>
</feature>
<keyword evidence="4" id="KW-0732">Signal</keyword>